<dbReference type="EMBL" id="CAJVQC010018035">
    <property type="protein sequence ID" value="CAG8690162.1"/>
    <property type="molecule type" value="Genomic_DNA"/>
</dbReference>
<accession>A0ACA9P5P1</accession>
<evidence type="ECO:0000313" key="1">
    <source>
        <dbReference type="EMBL" id="CAG8690162.1"/>
    </source>
</evidence>
<name>A0ACA9P5P1_9GLOM</name>
<reference evidence="1" key="1">
    <citation type="submission" date="2021-06" db="EMBL/GenBank/DDBJ databases">
        <authorList>
            <person name="Kallberg Y."/>
            <person name="Tangrot J."/>
            <person name="Rosling A."/>
        </authorList>
    </citation>
    <scope>NUCLEOTIDE SEQUENCE</scope>
    <source>
        <strain evidence="1">MA461A</strain>
    </source>
</reference>
<proteinExistence type="predicted"/>
<organism evidence="1 2">
    <name type="scientific">Racocetra persica</name>
    <dbReference type="NCBI Taxonomy" id="160502"/>
    <lineage>
        <taxon>Eukaryota</taxon>
        <taxon>Fungi</taxon>
        <taxon>Fungi incertae sedis</taxon>
        <taxon>Mucoromycota</taxon>
        <taxon>Glomeromycotina</taxon>
        <taxon>Glomeromycetes</taxon>
        <taxon>Diversisporales</taxon>
        <taxon>Gigasporaceae</taxon>
        <taxon>Racocetra</taxon>
    </lineage>
</organism>
<feature type="non-terminal residue" evidence="1">
    <location>
        <position position="212"/>
    </location>
</feature>
<protein>
    <submittedName>
        <fullName evidence="1">23075_t:CDS:1</fullName>
    </submittedName>
</protein>
<dbReference type="Proteomes" id="UP000789920">
    <property type="component" value="Unassembled WGS sequence"/>
</dbReference>
<comment type="caution">
    <text evidence="1">The sequence shown here is derived from an EMBL/GenBank/DDBJ whole genome shotgun (WGS) entry which is preliminary data.</text>
</comment>
<evidence type="ECO:0000313" key="2">
    <source>
        <dbReference type="Proteomes" id="UP000789920"/>
    </source>
</evidence>
<gene>
    <name evidence="1" type="ORF">RPERSI_LOCUS9503</name>
</gene>
<keyword evidence="2" id="KW-1185">Reference proteome</keyword>
<sequence length="212" mass="23484">MNKDRQPTKTPPISPLVYPEEQDDCPYNETSLTEISPDYSGMREDKTEEDLRVGLTHNVVVMARKTADGRPKVEVDENQKHDLPMQPDSAKENLKYTKMIVDLAGEQNINLAQYEIFILNSLGADRFRKEREIAWGKIGGKSAGSALYLAVLSALTKKPISAQVVATGAIAEEAIKGKINGQEIILEKGTNLPIKSLREKIKASNEKGINHL</sequence>